<dbReference type="Proteomes" id="UP000018466">
    <property type="component" value="Unassembled WGS sequence"/>
</dbReference>
<organism evidence="3 4">
    <name type="scientific">Stomatobaculum longum</name>
    <dbReference type="NCBI Taxonomy" id="796942"/>
    <lineage>
        <taxon>Bacteria</taxon>
        <taxon>Bacillati</taxon>
        <taxon>Bacillota</taxon>
        <taxon>Clostridia</taxon>
        <taxon>Lachnospirales</taxon>
        <taxon>Lachnospiraceae</taxon>
        <taxon>Stomatobaculum</taxon>
    </lineage>
</organism>
<evidence type="ECO:0000313" key="4">
    <source>
        <dbReference type="Proteomes" id="UP000018466"/>
    </source>
</evidence>
<name>A0AA36Y3T0_9FIRM</name>
<feature type="transmembrane region" description="Helical" evidence="1">
    <location>
        <begin position="109"/>
        <end position="125"/>
    </location>
</feature>
<reference evidence="3 4" key="1">
    <citation type="submission" date="2011-10" db="EMBL/GenBank/DDBJ databases">
        <title>The Genome Sequence of Lachnospiraceae bacterium ACC2.</title>
        <authorList>
            <consortium name="The Broad Institute Genome Sequencing Platform"/>
            <person name="Earl A."/>
            <person name="Ward D."/>
            <person name="Feldgarden M."/>
            <person name="Gevers D."/>
            <person name="Sizova M."/>
            <person name="Hazen A."/>
            <person name="Epstein S."/>
            <person name="Young S.K."/>
            <person name="Zeng Q."/>
            <person name="Gargeya S."/>
            <person name="Fitzgerald M."/>
            <person name="Haas B."/>
            <person name="Abouelleil A."/>
            <person name="Alvarado L."/>
            <person name="Arachchi H.M."/>
            <person name="Berlin A."/>
            <person name="Brown A."/>
            <person name="Chapman S.B."/>
            <person name="Chen Z."/>
            <person name="Dunbar C."/>
            <person name="Freedman E."/>
            <person name="Gearin G."/>
            <person name="Goldberg J."/>
            <person name="Griggs A."/>
            <person name="Gujja S."/>
            <person name="Heiman D."/>
            <person name="Howarth C."/>
            <person name="Larson L."/>
            <person name="Lui A."/>
            <person name="MacDonald P.J.P."/>
            <person name="Montmayeur A."/>
            <person name="Murphy C."/>
            <person name="Neiman D."/>
            <person name="Pearson M."/>
            <person name="Priest M."/>
            <person name="Roberts A."/>
            <person name="Saif S."/>
            <person name="Shea T."/>
            <person name="Shenoy N."/>
            <person name="Sisk P."/>
            <person name="Stolte C."/>
            <person name="Sykes S."/>
            <person name="Wortman J."/>
            <person name="Nusbaum C."/>
            <person name="Birren B."/>
        </authorList>
    </citation>
    <scope>NUCLEOTIDE SEQUENCE [LARGE SCALE GENOMIC DNA]</scope>
    <source>
        <strain evidence="3 4">ACC2</strain>
    </source>
</reference>
<feature type="transmembrane region" description="Helical" evidence="1">
    <location>
        <begin position="58"/>
        <end position="79"/>
    </location>
</feature>
<feature type="transmembrane region" description="Helical" evidence="1">
    <location>
        <begin position="86"/>
        <end position="103"/>
    </location>
</feature>
<dbReference type="InterPro" id="IPR012429">
    <property type="entry name" value="HGSNAT_cat"/>
</dbReference>
<proteinExistence type="predicted"/>
<keyword evidence="4" id="KW-1185">Reference proteome</keyword>
<feature type="domain" description="Heparan-alpha-glucosaminide N-acetyltransferase catalytic" evidence="2">
    <location>
        <begin position="16"/>
        <end position="225"/>
    </location>
</feature>
<evidence type="ECO:0000313" key="3">
    <source>
        <dbReference type="EMBL" id="EHO15911.1"/>
    </source>
</evidence>
<gene>
    <name evidence="3" type="ORF">HMPREF9623_01822</name>
</gene>
<sequence>MKEQREMTEKEEKQPRLMWLDVWRGIAVINMCLYHGLWDLVYYFRLPGFDWYSALPGYVWQQSICWSFIFLSGYSYALGKNKFRRGATILFAGALVEAVAGAFGQEIHYGILSFLGLWQLLLTLPEDQLSREMRLRSWCRIGPLGFAICLGLFFLCRNVNQGSLGFESLKLVTLPGALYRSRLTACLGFPPADFFSLDYFSLLPWGFLFLAGYFLSQYRAEQRRDAAEAEGSRPVYGVNGGFGGVAPAEEGGTLGEVLVQRLSGQALFRRRGRLLGWVGRHALPIYLLHQPIWMAIFEIAIRLRR</sequence>
<protein>
    <recommendedName>
        <fullName evidence="2">Heparan-alpha-glucosaminide N-acetyltransferase catalytic domain-containing protein</fullName>
    </recommendedName>
</protein>
<comment type="caution">
    <text evidence="3">The sequence shown here is derived from an EMBL/GenBank/DDBJ whole genome shotgun (WGS) entry which is preliminary data.</text>
</comment>
<keyword evidence="1" id="KW-0812">Transmembrane</keyword>
<dbReference type="Pfam" id="PF07786">
    <property type="entry name" value="HGSNAT_cat"/>
    <property type="match status" value="1"/>
</dbReference>
<dbReference type="AlphaFoldDB" id="A0AA36Y3T0"/>
<evidence type="ECO:0000259" key="2">
    <source>
        <dbReference type="Pfam" id="PF07786"/>
    </source>
</evidence>
<accession>A0AA36Y3T0</accession>
<dbReference type="EMBL" id="AGEL01000014">
    <property type="protein sequence ID" value="EHO15911.1"/>
    <property type="molecule type" value="Genomic_DNA"/>
</dbReference>
<feature type="transmembrane region" description="Helical" evidence="1">
    <location>
        <begin position="21"/>
        <end position="38"/>
    </location>
</feature>
<evidence type="ECO:0000256" key="1">
    <source>
        <dbReference type="SAM" id="Phobius"/>
    </source>
</evidence>
<dbReference type="GeneID" id="86941543"/>
<feature type="transmembrane region" description="Helical" evidence="1">
    <location>
        <begin position="199"/>
        <end position="216"/>
    </location>
</feature>
<keyword evidence="1" id="KW-0472">Membrane</keyword>
<feature type="transmembrane region" description="Helical" evidence="1">
    <location>
        <begin position="137"/>
        <end position="155"/>
    </location>
</feature>
<keyword evidence="1" id="KW-1133">Transmembrane helix</keyword>
<dbReference type="RefSeq" id="WP_009533640.1">
    <property type="nucleotide sequence ID" value="NZ_JH590864.1"/>
</dbReference>